<keyword evidence="2" id="KW-0472">Membrane</keyword>
<evidence type="ECO:0000313" key="4">
    <source>
        <dbReference type="Proteomes" id="UP001160148"/>
    </source>
</evidence>
<feature type="compositionally biased region" description="Polar residues" evidence="1">
    <location>
        <begin position="177"/>
        <end position="187"/>
    </location>
</feature>
<protein>
    <submittedName>
        <fullName evidence="3">Uncharacterized protein</fullName>
    </submittedName>
</protein>
<dbReference type="Proteomes" id="UP001160148">
    <property type="component" value="Unassembled WGS sequence"/>
</dbReference>
<evidence type="ECO:0000256" key="2">
    <source>
        <dbReference type="SAM" id="Phobius"/>
    </source>
</evidence>
<evidence type="ECO:0000256" key="1">
    <source>
        <dbReference type="SAM" id="MobiDB-lite"/>
    </source>
</evidence>
<keyword evidence="2" id="KW-1133">Transmembrane helix</keyword>
<feature type="transmembrane region" description="Helical" evidence="2">
    <location>
        <begin position="6"/>
        <end position="32"/>
    </location>
</feature>
<accession>A0AAV0WMZ9</accession>
<reference evidence="3 4" key="1">
    <citation type="submission" date="2023-01" db="EMBL/GenBank/DDBJ databases">
        <authorList>
            <person name="Whitehead M."/>
        </authorList>
    </citation>
    <scope>NUCLEOTIDE SEQUENCE [LARGE SCALE GENOMIC DNA]</scope>
</reference>
<gene>
    <name evidence="3" type="ORF">MEUPH1_LOCUS12979</name>
</gene>
<proteinExistence type="predicted"/>
<sequence length="289" mass="32632">MSVIYTIILAIISSLSYIVAGALFVLIVFLTIRHDLVSAAIARELHRQKPVLVTVVDDDEENNYWTNAARRLTFEAVPPSVRIQMLINLLQKFKDDRLDATDKRLKTVTARLNGMMATYRRARMAYDFETSELIVKESLESLNKKVSIVEPSVQSLSKKPLPSDVKSESKSIDPVEKTQSGLSAKSSISAVQPTQPESLTENLKELAMTLVSVIVWFKNASTSKVYRRKAVGVYQAINSALNSQYLKTFFKFVFDGFDKIVKLYTHIDMDNSEITRVMIRIPATENDED</sequence>
<organism evidence="3 4">
    <name type="scientific">Macrosiphum euphorbiae</name>
    <name type="common">potato aphid</name>
    <dbReference type="NCBI Taxonomy" id="13131"/>
    <lineage>
        <taxon>Eukaryota</taxon>
        <taxon>Metazoa</taxon>
        <taxon>Ecdysozoa</taxon>
        <taxon>Arthropoda</taxon>
        <taxon>Hexapoda</taxon>
        <taxon>Insecta</taxon>
        <taxon>Pterygota</taxon>
        <taxon>Neoptera</taxon>
        <taxon>Paraneoptera</taxon>
        <taxon>Hemiptera</taxon>
        <taxon>Sternorrhyncha</taxon>
        <taxon>Aphidomorpha</taxon>
        <taxon>Aphidoidea</taxon>
        <taxon>Aphididae</taxon>
        <taxon>Macrosiphini</taxon>
        <taxon>Macrosiphum</taxon>
    </lineage>
</organism>
<comment type="caution">
    <text evidence="3">The sequence shown here is derived from an EMBL/GenBank/DDBJ whole genome shotgun (WGS) entry which is preliminary data.</text>
</comment>
<evidence type="ECO:0000313" key="3">
    <source>
        <dbReference type="EMBL" id="CAI6357344.1"/>
    </source>
</evidence>
<feature type="compositionally biased region" description="Basic and acidic residues" evidence="1">
    <location>
        <begin position="165"/>
        <end position="176"/>
    </location>
</feature>
<keyword evidence="2" id="KW-0812">Transmembrane</keyword>
<feature type="region of interest" description="Disordered" evidence="1">
    <location>
        <begin position="157"/>
        <end position="187"/>
    </location>
</feature>
<name>A0AAV0WMZ9_9HEMI</name>
<keyword evidence="4" id="KW-1185">Reference proteome</keyword>
<dbReference type="AlphaFoldDB" id="A0AAV0WMZ9"/>
<dbReference type="EMBL" id="CARXXK010000002">
    <property type="protein sequence ID" value="CAI6357344.1"/>
    <property type="molecule type" value="Genomic_DNA"/>
</dbReference>